<dbReference type="Proteomes" id="UP000806522">
    <property type="component" value="Unassembled WGS sequence"/>
</dbReference>
<evidence type="ECO:0000313" key="4">
    <source>
        <dbReference type="Proteomes" id="UP000806522"/>
    </source>
</evidence>
<evidence type="ECO:0000259" key="2">
    <source>
        <dbReference type="Pfam" id="PF21027"/>
    </source>
</evidence>
<protein>
    <submittedName>
        <fullName evidence="3">DUF1593 domain-containing protein</fullName>
    </submittedName>
</protein>
<organism evidence="3 4">
    <name type="scientific">Xylanibacter ruminicola</name>
    <name type="common">Prevotella ruminicola</name>
    <dbReference type="NCBI Taxonomy" id="839"/>
    <lineage>
        <taxon>Bacteria</taxon>
        <taxon>Pseudomonadati</taxon>
        <taxon>Bacteroidota</taxon>
        <taxon>Bacteroidia</taxon>
        <taxon>Bacteroidales</taxon>
        <taxon>Prevotellaceae</taxon>
        <taxon>Xylanibacter</taxon>
    </lineage>
</organism>
<proteinExistence type="predicted"/>
<accession>A0A9D5P4D7</accession>
<dbReference type="EMBL" id="SUYC01000017">
    <property type="protein sequence ID" value="MBE6271812.1"/>
    <property type="molecule type" value="Genomic_DNA"/>
</dbReference>
<dbReference type="InterPro" id="IPR013783">
    <property type="entry name" value="Ig-like_fold"/>
</dbReference>
<dbReference type="Gene3D" id="2.60.40.10">
    <property type="entry name" value="Immunoglobulins"/>
    <property type="match status" value="1"/>
</dbReference>
<dbReference type="SUPFAM" id="SSF53590">
    <property type="entry name" value="Nucleoside hydrolase"/>
    <property type="match status" value="1"/>
</dbReference>
<gene>
    <name evidence="3" type="ORF">E7101_12840</name>
</gene>
<dbReference type="InterPro" id="IPR011483">
    <property type="entry name" value="Sde182_NH-like"/>
</dbReference>
<dbReference type="InterPro" id="IPR048527">
    <property type="entry name" value="Sde182_C"/>
</dbReference>
<feature type="domain" description="Cellulose-binding Sde182 C-terminal" evidence="2">
    <location>
        <begin position="388"/>
        <end position="465"/>
    </location>
</feature>
<dbReference type="InterPro" id="IPR036452">
    <property type="entry name" value="Ribo_hydro-like"/>
</dbReference>
<evidence type="ECO:0000259" key="1">
    <source>
        <dbReference type="Pfam" id="PF07632"/>
    </source>
</evidence>
<dbReference type="AlphaFoldDB" id="A0A9D5P4D7"/>
<dbReference type="Gene3D" id="3.90.245.10">
    <property type="entry name" value="Ribonucleoside hydrolase-like"/>
    <property type="match status" value="1"/>
</dbReference>
<name>A0A9D5P4D7_XYLRU</name>
<evidence type="ECO:0000313" key="3">
    <source>
        <dbReference type="EMBL" id="MBE6271812.1"/>
    </source>
</evidence>
<sequence length="467" mass="53432">MNRNVLLGVILLSMMPVKKCWGEEAILKPRLVVCTDIAPAHIEPDDMESMIHLLAYADCFEIEALITSVGWNCDPYPAEWHQYLTRAIEAYRKDVKNLRARSGQKEFQSIEIENGKQKMGYWPSADYLTQRAMMGSINGGIRAIGKDNDSPGSEMLIRLADEADSRPIYVAAWGGANTLAQAIWRVKQSRSDEEVRKFINKFRIYTITDQDMDYNHRMNRAYSSHMWLRKEFSNELQFVWDEGTWQEQCELGKRAWLQHKERIQGHGAMGSEYPTYKWGVEGDTPSFLYLIPNGLNDPEDPTQAGWAGYHERGISPDSSTTAWNSWQEPVRSISIAYKQRFYPDELNDLIARIEWAEKREGNINPIVIVNGQTGLKPIYIQAHVNDIIQLNASQSYDPDKENLSFCWWQQPEIGSLQLTIEGPQQPTATVTIPPSANGKVFHIICEVHDDGPYQLVAYRRIIISVAE</sequence>
<dbReference type="Pfam" id="PF21027">
    <property type="entry name" value="Sde0182_C"/>
    <property type="match status" value="1"/>
</dbReference>
<feature type="domain" description="Cellulose-binding Sde182 nucleoside hydrolase-like" evidence="1">
    <location>
        <begin position="30"/>
        <end position="308"/>
    </location>
</feature>
<dbReference type="GO" id="GO:0016799">
    <property type="term" value="F:hydrolase activity, hydrolyzing N-glycosyl compounds"/>
    <property type="evidence" value="ECO:0007669"/>
    <property type="project" value="InterPro"/>
</dbReference>
<comment type="caution">
    <text evidence="3">The sequence shown here is derived from an EMBL/GenBank/DDBJ whole genome shotgun (WGS) entry which is preliminary data.</text>
</comment>
<reference evidence="3" key="1">
    <citation type="submission" date="2019-04" db="EMBL/GenBank/DDBJ databases">
        <title>Evolution of Biomass-Degrading Anaerobic Consortia Revealed by Metagenomics.</title>
        <authorList>
            <person name="Peng X."/>
        </authorList>
    </citation>
    <scope>NUCLEOTIDE SEQUENCE</scope>
    <source>
        <strain evidence="3">SIG140</strain>
    </source>
</reference>
<dbReference type="Pfam" id="PF07632">
    <property type="entry name" value="Sde182_NH-like"/>
    <property type="match status" value="1"/>
</dbReference>